<keyword evidence="1" id="KW-0812">Transmembrane</keyword>
<accession>A0A444V6E1</accession>
<evidence type="ECO:0000313" key="3">
    <source>
        <dbReference type="EMBL" id="RXM95996.1"/>
    </source>
</evidence>
<dbReference type="Proteomes" id="UP000289886">
    <property type="component" value="Unassembled WGS sequence"/>
</dbReference>
<dbReference type="PROSITE" id="PS50853">
    <property type="entry name" value="FN3"/>
    <property type="match status" value="1"/>
</dbReference>
<dbReference type="Pfam" id="PF00041">
    <property type="entry name" value="fn3"/>
    <property type="match status" value="1"/>
</dbReference>
<keyword evidence="4" id="KW-1185">Reference proteome</keyword>
<gene>
    <name evidence="3" type="ORF">EOD39_16227</name>
</gene>
<dbReference type="EMBL" id="SCEB01001945">
    <property type="protein sequence ID" value="RXM95996.1"/>
    <property type="molecule type" value="Genomic_DNA"/>
</dbReference>
<evidence type="ECO:0000313" key="4">
    <source>
        <dbReference type="Proteomes" id="UP000289886"/>
    </source>
</evidence>
<dbReference type="InterPro" id="IPR013783">
    <property type="entry name" value="Ig-like_fold"/>
</dbReference>
<dbReference type="SUPFAM" id="SSF49265">
    <property type="entry name" value="Fibronectin type III"/>
    <property type="match status" value="1"/>
</dbReference>
<dbReference type="Gene3D" id="2.60.40.10">
    <property type="entry name" value="Immunoglobulins"/>
    <property type="match status" value="1"/>
</dbReference>
<evidence type="ECO:0000256" key="1">
    <source>
        <dbReference type="SAM" id="Phobius"/>
    </source>
</evidence>
<feature type="domain" description="Fibronectin type-III" evidence="2">
    <location>
        <begin position="19"/>
        <end position="115"/>
    </location>
</feature>
<keyword evidence="1" id="KW-1133">Transmembrane helix</keyword>
<proteinExistence type="predicted"/>
<dbReference type="InterPro" id="IPR003961">
    <property type="entry name" value="FN3_dom"/>
</dbReference>
<protein>
    <submittedName>
        <fullName evidence="3">Interleukin-6 receptor subunit beta</fullName>
    </submittedName>
</protein>
<dbReference type="CDD" id="cd00063">
    <property type="entry name" value="FN3"/>
    <property type="match status" value="1"/>
</dbReference>
<reference evidence="3 4" key="1">
    <citation type="submission" date="2019-01" db="EMBL/GenBank/DDBJ databases">
        <title>Draft Genome and Complete Hox-Cluster Characterization of the Sterlet Sturgeon (Acipenser ruthenus).</title>
        <authorList>
            <person name="Wei Q."/>
        </authorList>
    </citation>
    <scope>NUCLEOTIDE SEQUENCE [LARGE SCALE GENOMIC DNA]</scope>
    <source>
        <strain evidence="3">WHYD16114868_AA</strain>
        <tissue evidence="3">Blood</tissue>
    </source>
</reference>
<name>A0A444V6E1_ACIRT</name>
<dbReference type="AlphaFoldDB" id="A0A444V6E1"/>
<comment type="caution">
    <text evidence="3">The sequence shown here is derived from an EMBL/GenBank/DDBJ whole genome shotgun (WGS) entry which is preliminary data.</text>
</comment>
<sequence length="140" mass="15633">MGKEDSEKYNLDTQHADVLPVIPVVKAFPKNNQLWVEWKAPPSAVTGYVIDWCVGTEAVCDRDWQHVNTTTLTTYLTGNIEPLKRYNISVYPVYEQGAGTPILTEAYLKEGATEAIVSVTLPFIFMIFLLGVVCVIKKPV</sequence>
<dbReference type="InterPro" id="IPR036116">
    <property type="entry name" value="FN3_sf"/>
</dbReference>
<evidence type="ECO:0000259" key="2">
    <source>
        <dbReference type="PROSITE" id="PS50853"/>
    </source>
</evidence>
<keyword evidence="3" id="KW-0675">Receptor</keyword>
<keyword evidence="1" id="KW-0472">Membrane</keyword>
<organism evidence="3 4">
    <name type="scientific">Acipenser ruthenus</name>
    <name type="common">Sterlet sturgeon</name>
    <dbReference type="NCBI Taxonomy" id="7906"/>
    <lineage>
        <taxon>Eukaryota</taxon>
        <taxon>Metazoa</taxon>
        <taxon>Chordata</taxon>
        <taxon>Craniata</taxon>
        <taxon>Vertebrata</taxon>
        <taxon>Euteleostomi</taxon>
        <taxon>Actinopterygii</taxon>
        <taxon>Chondrostei</taxon>
        <taxon>Acipenseriformes</taxon>
        <taxon>Acipenseridae</taxon>
        <taxon>Acipenser</taxon>
    </lineage>
</organism>
<feature type="transmembrane region" description="Helical" evidence="1">
    <location>
        <begin position="115"/>
        <end position="136"/>
    </location>
</feature>